<keyword evidence="2" id="KW-1185">Reference proteome</keyword>
<dbReference type="Proteomes" id="UP000215914">
    <property type="component" value="Chromosome 16"/>
</dbReference>
<evidence type="ECO:0000313" key="2">
    <source>
        <dbReference type="Proteomes" id="UP000215914"/>
    </source>
</evidence>
<reference evidence="2" key="1">
    <citation type="journal article" date="2017" name="Nature">
        <title>The sunflower genome provides insights into oil metabolism, flowering and Asterid evolution.</title>
        <authorList>
            <person name="Badouin H."/>
            <person name="Gouzy J."/>
            <person name="Grassa C.J."/>
            <person name="Murat F."/>
            <person name="Staton S.E."/>
            <person name="Cottret L."/>
            <person name="Lelandais-Briere C."/>
            <person name="Owens G.L."/>
            <person name="Carrere S."/>
            <person name="Mayjonade B."/>
            <person name="Legrand L."/>
            <person name="Gill N."/>
            <person name="Kane N.C."/>
            <person name="Bowers J.E."/>
            <person name="Hubner S."/>
            <person name="Bellec A."/>
            <person name="Berard A."/>
            <person name="Berges H."/>
            <person name="Blanchet N."/>
            <person name="Boniface M.C."/>
            <person name="Brunel D."/>
            <person name="Catrice O."/>
            <person name="Chaidir N."/>
            <person name="Claudel C."/>
            <person name="Donnadieu C."/>
            <person name="Faraut T."/>
            <person name="Fievet G."/>
            <person name="Helmstetter N."/>
            <person name="King M."/>
            <person name="Knapp S.J."/>
            <person name="Lai Z."/>
            <person name="Le Paslier M.C."/>
            <person name="Lippi Y."/>
            <person name="Lorenzon L."/>
            <person name="Mandel J.R."/>
            <person name="Marage G."/>
            <person name="Marchand G."/>
            <person name="Marquand E."/>
            <person name="Bret-Mestries E."/>
            <person name="Morien E."/>
            <person name="Nambeesan S."/>
            <person name="Nguyen T."/>
            <person name="Pegot-Espagnet P."/>
            <person name="Pouilly N."/>
            <person name="Raftis F."/>
            <person name="Sallet E."/>
            <person name="Schiex T."/>
            <person name="Thomas J."/>
            <person name="Vandecasteele C."/>
            <person name="Vares D."/>
            <person name="Vear F."/>
            <person name="Vautrin S."/>
            <person name="Crespi M."/>
            <person name="Mangin B."/>
            <person name="Burke J.M."/>
            <person name="Salse J."/>
            <person name="Munos S."/>
            <person name="Vincourt P."/>
            <person name="Rieseberg L.H."/>
            <person name="Langlade N.B."/>
        </authorList>
    </citation>
    <scope>NUCLEOTIDE SEQUENCE [LARGE SCALE GENOMIC DNA]</scope>
    <source>
        <strain evidence="2">cv. SF193</strain>
    </source>
</reference>
<organism evidence="1 2">
    <name type="scientific">Helianthus annuus</name>
    <name type="common">Common sunflower</name>
    <dbReference type="NCBI Taxonomy" id="4232"/>
    <lineage>
        <taxon>Eukaryota</taxon>
        <taxon>Viridiplantae</taxon>
        <taxon>Streptophyta</taxon>
        <taxon>Embryophyta</taxon>
        <taxon>Tracheophyta</taxon>
        <taxon>Spermatophyta</taxon>
        <taxon>Magnoliopsida</taxon>
        <taxon>eudicotyledons</taxon>
        <taxon>Gunneridae</taxon>
        <taxon>Pentapetalae</taxon>
        <taxon>asterids</taxon>
        <taxon>campanulids</taxon>
        <taxon>Asterales</taxon>
        <taxon>Asteraceae</taxon>
        <taxon>Asteroideae</taxon>
        <taxon>Heliantheae alliance</taxon>
        <taxon>Heliantheae</taxon>
        <taxon>Helianthus</taxon>
    </lineage>
</organism>
<gene>
    <name evidence="1" type="ORF">HannXRQ_Chr16g0508071</name>
</gene>
<evidence type="ECO:0000313" key="1">
    <source>
        <dbReference type="EMBL" id="OTF91196.1"/>
    </source>
</evidence>
<sequence length="82" mass="9161">MSDSSTGLSLPTCSSISSWAVFNVTTYCRKTGFSILFYLLITTSKIYRHIHCGALELPEKKNELRNTPVSLSHRPNQTQGEP</sequence>
<proteinExistence type="predicted"/>
<accession>A0A251RZ89</accession>
<name>A0A251RZ89_HELAN</name>
<dbReference type="InParanoid" id="A0A251RZ89"/>
<dbReference type="AlphaFoldDB" id="A0A251RZ89"/>
<protein>
    <submittedName>
        <fullName evidence="1">Uncharacterized protein</fullName>
    </submittedName>
</protein>
<dbReference type="EMBL" id="CM007905">
    <property type="protein sequence ID" value="OTF91196.1"/>
    <property type="molecule type" value="Genomic_DNA"/>
</dbReference>